<accession>A0A7R9KN18</accession>
<feature type="region of interest" description="Disordered" evidence="1">
    <location>
        <begin position="272"/>
        <end position="302"/>
    </location>
</feature>
<keyword evidence="5" id="KW-1185">Reference proteome</keyword>
<evidence type="ECO:0000256" key="1">
    <source>
        <dbReference type="SAM" id="MobiDB-lite"/>
    </source>
</evidence>
<gene>
    <name evidence="4" type="ORF">OSB1V03_LOCUS5433</name>
</gene>
<proteinExistence type="predicted"/>
<dbReference type="OrthoDB" id="6287725at2759"/>
<organism evidence="4">
    <name type="scientific">Medioppia subpectinata</name>
    <dbReference type="NCBI Taxonomy" id="1979941"/>
    <lineage>
        <taxon>Eukaryota</taxon>
        <taxon>Metazoa</taxon>
        <taxon>Ecdysozoa</taxon>
        <taxon>Arthropoda</taxon>
        <taxon>Chelicerata</taxon>
        <taxon>Arachnida</taxon>
        <taxon>Acari</taxon>
        <taxon>Acariformes</taxon>
        <taxon>Sarcoptiformes</taxon>
        <taxon>Oribatida</taxon>
        <taxon>Brachypylina</taxon>
        <taxon>Oppioidea</taxon>
        <taxon>Oppiidae</taxon>
        <taxon>Medioppia</taxon>
    </lineage>
</organism>
<protein>
    <submittedName>
        <fullName evidence="4">Uncharacterized protein</fullName>
    </submittedName>
</protein>
<dbReference type="InterPro" id="IPR045842">
    <property type="entry name" value="Fry_C"/>
</dbReference>
<evidence type="ECO:0000313" key="5">
    <source>
        <dbReference type="Proteomes" id="UP000759131"/>
    </source>
</evidence>
<dbReference type="EMBL" id="CAJPIZ010002732">
    <property type="protein sequence ID" value="CAG2105426.1"/>
    <property type="molecule type" value="Genomic_DNA"/>
</dbReference>
<name>A0A7R9KN18_9ACAR</name>
<feature type="region of interest" description="Disordered" evidence="1">
    <location>
        <begin position="364"/>
        <end position="383"/>
    </location>
</feature>
<dbReference type="Pfam" id="PF19421">
    <property type="entry name" value="Fry_C"/>
    <property type="match status" value="1"/>
</dbReference>
<dbReference type="PANTHER" id="PTHR12295">
    <property type="entry name" value="FURRY-RELATED"/>
    <property type="match status" value="1"/>
</dbReference>
<evidence type="ECO:0000259" key="3">
    <source>
        <dbReference type="Pfam" id="PF19421"/>
    </source>
</evidence>
<dbReference type="GO" id="GO:0005938">
    <property type="term" value="C:cell cortex"/>
    <property type="evidence" value="ECO:0007669"/>
    <property type="project" value="TreeGrafter"/>
</dbReference>
<dbReference type="AlphaFoldDB" id="A0A7R9KN18"/>
<feature type="region of interest" description="Disordered" evidence="1">
    <location>
        <begin position="204"/>
        <end position="233"/>
    </location>
</feature>
<dbReference type="InterPro" id="IPR039867">
    <property type="entry name" value="Furry/Tao3/Mor2"/>
</dbReference>
<feature type="compositionally biased region" description="Low complexity" evidence="1">
    <location>
        <begin position="223"/>
        <end position="233"/>
    </location>
</feature>
<dbReference type="GO" id="GO:0000902">
    <property type="term" value="P:cell morphogenesis"/>
    <property type="evidence" value="ECO:0007669"/>
    <property type="project" value="InterPro"/>
</dbReference>
<feature type="compositionally biased region" description="Low complexity" evidence="1">
    <location>
        <begin position="416"/>
        <end position="434"/>
    </location>
</feature>
<feature type="compositionally biased region" description="Polar residues" evidence="1">
    <location>
        <begin position="281"/>
        <end position="297"/>
    </location>
</feature>
<dbReference type="InterPro" id="IPR025481">
    <property type="entry name" value="Cell_Morphogen_C"/>
</dbReference>
<feature type="domain" description="Cell morphogenesis protein C-terminal" evidence="2">
    <location>
        <begin position="1"/>
        <end position="105"/>
    </location>
</feature>
<dbReference type="GO" id="GO:0030427">
    <property type="term" value="C:site of polarized growth"/>
    <property type="evidence" value="ECO:0007669"/>
    <property type="project" value="TreeGrafter"/>
</dbReference>
<feature type="domain" description="Protein furry C-terminal" evidence="3">
    <location>
        <begin position="152"/>
        <end position="387"/>
    </location>
</feature>
<dbReference type="Pfam" id="PF14225">
    <property type="entry name" value="MOR2-PAG1_C"/>
    <property type="match status" value="1"/>
</dbReference>
<dbReference type="Proteomes" id="UP000759131">
    <property type="component" value="Unassembled WGS sequence"/>
</dbReference>
<dbReference type="PANTHER" id="PTHR12295:SF30">
    <property type="entry name" value="PROTEIN FURRY"/>
    <property type="match status" value="1"/>
</dbReference>
<evidence type="ECO:0000259" key="2">
    <source>
        <dbReference type="Pfam" id="PF14225"/>
    </source>
</evidence>
<feature type="region of interest" description="Disordered" evidence="1">
    <location>
        <begin position="404"/>
        <end position="434"/>
    </location>
</feature>
<dbReference type="GO" id="GO:0031175">
    <property type="term" value="P:neuron projection development"/>
    <property type="evidence" value="ECO:0007669"/>
    <property type="project" value="TreeGrafter"/>
</dbReference>
<sequence>MMLYSRRSFSKENLQWTKCVVKYLYDAYSHTFLNLVSFLVEVAEKGPPILLTHILSILHCMLLYIDLSSTTTINNDILKVATKYIEGSQWKDALKILKLVVTRSSTLATPPIYNIAATYANFNMGPQSASYSVDCISIASGTSFADSEFSSKRELPGRTMDFTFDLNQTPIVGRKYLIKNNEPKNNENRSENSGLEMAEAIHEKMPSDDKDVLVSSPRRSLSHNHSFNESSNNWRRPWLSQSRIRERLIGLLTSCGQRVGLPKSPSVIFSQNSDVVDRKSSMASSTEEISATNNDASGDSKLEDATHGEFALFKDFDFLEYELESQEGESLDNFNWGVRRRSLTNLETSESDIKTNSPLRTVGSISSLRNDELSSDEEGESVSPLYEMSSDMTLQTGSMFLPNALPLLDSDRHRPPSNLSHSSSPSLGSEGEQI</sequence>
<reference evidence="4" key="1">
    <citation type="submission" date="2020-11" db="EMBL/GenBank/DDBJ databases">
        <authorList>
            <person name="Tran Van P."/>
        </authorList>
    </citation>
    <scope>NUCLEOTIDE SEQUENCE</scope>
</reference>
<dbReference type="EMBL" id="OC857307">
    <property type="protein sequence ID" value="CAD7624996.1"/>
    <property type="molecule type" value="Genomic_DNA"/>
</dbReference>
<evidence type="ECO:0000313" key="4">
    <source>
        <dbReference type="EMBL" id="CAD7624996.1"/>
    </source>
</evidence>